<feature type="region of interest" description="Disordered" evidence="1">
    <location>
        <begin position="345"/>
        <end position="413"/>
    </location>
</feature>
<evidence type="ECO:0000313" key="3">
    <source>
        <dbReference type="EMBL" id="OEU13925.1"/>
    </source>
</evidence>
<dbReference type="Proteomes" id="UP000095751">
    <property type="component" value="Unassembled WGS sequence"/>
</dbReference>
<dbReference type="AlphaFoldDB" id="A0A1E7F7D2"/>
<evidence type="ECO:0000259" key="2">
    <source>
        <dbReference type="PROSITE" id="PS50186"/>
    </source>
</evidence>
<organism evidence="3 4">
    <name type="scientific">Fragilariopsis cylindrus CCMP1102</name>
    <dbReference type="NCBI Taxonomy" id="635003"/>
    <lineage>
        <taxon>Eukaryota</taxon>
        <taxon>Sar</taxon>
        <taxon>Stramenopiles</taxon>
        <taxon>Ochrophyta</taxon>
        <taxon>Bacillariophyta</taxon>
        <taxon>Bacillariophyceae</taxon>
        <taxon>Bacillariophycidae</taxon>
        <taxon>Bacillariales</taxon>
        <taxon>Bacillariaceae</taxon>
        <taxon>Fragilariopsis</taxon>
    </lineage>
</organism>
<dbReference type="GO" id="GO:0035556">
    <property type="term" value="P:intracellular signal transduction"/>
    <property type="evidence" value="ECO:0007669"/>
    <property type="project" value="InterPro"/>
</dbReference>
<dbReference type="OrthoDB" id="2133778at2759"/>
<dbReference type="InParanoid" id="A0A1E7F7D2"/>
<feature type="compositionally biased region" description="Basic and acidic residues" evidence="1">
    <location>
        <begin position="368"/>
        <end position="392"/>
    </location>
</feature>
<dbReference type="InterPro" id="IPR036390">
    <property type="entry name" value="WH_DNA-bd_sf"/>
</dbReference>
<feature type="domain" description="DEP" evidence="2">
    <location>
        <begin position="36"/>
        <end position="111"/>
    </location>
</feature>
<reference evidence="3 4" key="1">
    <citation type="submission" date="2016-09" db="EMBL/GenBank/DDBJ databases">
        <title>Extensive genetic diversity and differential bi-allelic expression allows diatom success in the polar Southern Ocean.</title>
        <authorList>
            <consortium name="DOE Joint Genome Institute"/>
            <person name="Mock T."/>
            <person name="Otillar R.P."/>
            <person name="Strauss J."/>
            <person name="Dupont C."/>
            <person name="Frickenhaus S."/>
            <person name="Maumus F."/>
            <person name="Mcmullan M."/>
            <person name="Sanges R."/>
            <person name="Schmutz J."/>
            <person name="Toseland A."/>
            <person name="Valas R."/>
            <person name="Veluchamy A."/>
            <person name="Ward B.J."/>
            <person name="Allen A."/>
            <person name="Barry K."/>
            <person name="Falciatore A."/>
            <person name="Ferrante M."/>
            <person name="Fortunato A.E."/>
            <person name="Gloeckner G."/>
            <person name="Gruber A."/>
            <person name="Hipkin R."/>
            <person name="Janech M."/>
            <person name="Kroth P."/>
            <person name="Leese F."/>
            <person name="Lindquist E."/>
            <person name="Lyon B.R."/>
            <person name="Martin J."/>
            <person name="Mayer C."/>
            <person name="Parker M."/>
            <person name="Quesneville H."/>
            <person name="Raymond J."/>
            <person name="Uhlig C."/>
            <person name="Valentin K.U."/>
            <person name="Worden A.Z."/>
            <person name="Armbrust E.V."/>
            <person name="Bowler C."/>
            <person name="Green B."/>
            <person name="Moulton V."/>
            <person name="Van Oosterhout C."/>
            <person name="Grigoriev I."/>
        </authorList>
    </citation>
    <scope>NUCLEOTIDE SEQUENCE [LARGE SCALE GENOMIC DNA]</scope>
    <source>
        <strain evidence="3 4">CCMP1102</strain>
    </source>
</reference>
<dbReference type="CDD" id="cd04371">
    <property type="entry name" value="DEP"/>
    <property type="match status" value="1"/>
</dbReference>
<dbReference type="EMBL" id="KV784361">
    <property type="protein sequence ID" value="OEU13925.1"/>
    <property type="molecule type" value="Genomic_DNA"/>
</dbReference>
<sequence length="644" mass="73784">MKKGQKRAYVVTKLAVSPKVMDIESKACLFYRMAVVKDRRYRFRTYRSVFVGKEMVDSMVVSGLAKNRDEAVQLGRFLAKKLNLFQNIENCVMNKTILFEDNASKYYRFSGGALRVIRNMEKDEKKDDQEAASTKKKESPMQKQDAPRNIVQESESTRNDNEVMDVSVFKKKTKNTPKALKKETTTNNLSSLPLMQSIVEEENEDEQTPNSPRSKELERLEEIQKLARIQAAFEIGAGKLPEEEKGMAEKDRIQRLRLLAKEQLEFHRSSRKCICSVNVVNEYGNEDDDVAIVNTKERMLASIVNRLEANHPKDLVATYASLMNEIDKKVSSIYTGDHKIVETQWGDIMGNTSNKEEEKEEEAMEVVENSHSEIEQVEARKDAKENPTEEKPTLNNEPSKQEVSNAEESYNDDEETYKFVMSPKDLPTVFCRNDLRESFDTFESLLTENNYPSLQDDDQSAWTEYIIGDDEGREQYRLNAIKRGRSSYTSYVEESVYDDDEQSYMEYTVADDETRYDDESVFDEKTVVSQSEESFQSLMKATNGGDDQSMMDFSIFDNDNDTVQVSYVVDDINYVAPEGKEEEFQEPAYIPSSPSAVKSLGPKQAAFTSLQDQMESNFPVVYANYNSMADDEVTVITMDCSLMD</sequence>
<name>A0A1E7F7D2_9STRA</name>
<evidence type="ECO:0000256" key="1">
    <source>
        <dbReference type="SAM" id="MobiDB-lite"/>
    </source>
</evidence>
<dbReference type="PROSITE" id="PS50186">
    <property type="entry name" value="DEP"/>
    <property type="match status" value="1"/>
</dbReference>
<dbReference type="InterPro" id="IPR036388">
    <property type="entry name" value="WH-like_DNA-bd_sf"/>
</dbReference>
<dbReference type="KEGG" id="fcy:FRACYDRAFT_242278"/>
<dbReference type="Gene3D" id="1.10.10.10">
    <property type="entry name" value="Winged helix-like DNA-binding domain superfamily/Winged helix DNA-binding domain"/>
    <property type="match status" value="1"/>
</dbReference>
<proteinExistence type="predicted"/>
<feature type="region of interest" description="Disordered" evidence="1">
    <location>
        <begin position="120"/>
        <end position="193"/>
    </location>
</feature>
<evidence type="ECO:0000313" key="4">
    <source>
        <dbReference type="Proteomes" id="UP000095751"/>
    </source>
</evidence>
<dbReference type="InterPro" id="IPR000591">
    <property type="entry name" value="DEP_dom"/>
</dbReference>
<feature type="compositionally biased region" description="Basic and acidic residues" evidence="1">
    <location>
        <begin position="120"/>
        <end position="140"/>
    </location>
</feature>
<feature type="compositionally biased region" description="Polar residues" evidence="1">
    <location>
        <begin position="393"/>
        <end position="408"/>
    </location>
</feature>
<dbReference type="SMART" id="SM00049">
    <property type="entry name" value="DEP"/>
    <property type="match status" value="1"/>
</dbReference>
<dbReference type="SUPFAM" id="SSF46785">
    <property type="entry name" value="Winged helix' DNA-binding domain"/>
    <property type="match status" value="1"/>
</dbReference>
<gene>
    <name evidence="3" type="ORF">FRACYDRAFT_242278</name>
</gene>
<dbReference type="Pfam" id="PF00610">
    <property type="entry name" value="DEP"/>
    <property type="match status" value="1"/>
</dbReference>
<keyword evidence="4" id="KW-1185">Reference proteome</keyword>
<protein>
    <recommendedName>
        <fullName evidence="2">DEP domain-containing protein</fullName>
    </recommendedName>
</protein>
<accession>A0A1E7F7D2</accession>